<keyword evidence="2" id="KW-0732">Signal</keyword>
<dbReference type="EMBL" id="KQ971310">
    <property type="protein sequence ID" value="EEZ99127.1"/>
    <property type="molecule type" value="Genomic_DNA"/>
</dbReference>
<dbReference type="KEGG" id="tca:103313012"/>
<dbReference type="OrthoDB" id="446173at2759"/>
<gene>
    <name evidence="3" type="primary">AUGUSTUS-3.0.2_05234</name>
    <name evidence="3" type="ORF">TcasGA2_TC005234</name>
</gene>
<feature type="chain" id="PRO_5012406846" evidence="2">
    <location>
        <begin position="16"/>
        <end position="139"/>
    </location>
</feature>
<dbReference type="AlphaFoldDB" id="D6WC37"/>
<sequence>MKFVIICAVIAGVAARPQQPIYSSRYATVYYQGSVSDKQVPQYEESTETFQTTTQIKDRQNDAVKDKLSEAVEVEGLKEEAVYYIYHPGGPLQRVVYLARDDPQNMAYTAQFKYENVEPIKEPIYTYDPQTFVLQQLQR</sequence>
<proteinExistence type="predicted"/>
<keyword evidence="4" id="KW-1185">Reference proteome</keyword>
<evidence type="ECO:0000313" key="3">
    <source>
        <dbReference type="EMBL" id="EEZ99127.1"/>
    </source>
</evidence>
<evidence type="ECO:0000313" key="4">
    <source>
        <dbReference type="Proteomes" id="UP000007266"/>
    </source>
</evidence>
<protein>
    <submittedName>
        <fullName evidence="3">Uncharacterized protein</fullName>
    </submittedName>
</protein>
<dbReference type="PhylomeDB" id="D6WC37"/>
<feature type="signal peptide" evidence="2">
    <location>
        <begin position="1"/>
        <end position="15"/>
    </location>
</feature>
<dbReference type="HOGENOM" id="CLU_127300_0_0_1"/>
<evidence type="ECO:0000256" key="2">
    <source>
        <dbReference type="SAM" id="SignalP"/>
    </source>
</evidence>
<organism evidence="3 4">
    <name type="scientific">Tribolium castaneum</name>
    <name type="common">Red flour beetle</name>
    <dbReference type="NCBI Taxonomy" id="7070"/>
    <lineage>
        <taxon>Eukaryota</taxon>
        <taxon>Metazoa</taxon>
        <taxon>Ecdysozoa</taxon>
        <taxon>Arthropoda</taxon>
        <taxon>Hexapoda</taxon>
        <taxon>Insecta</taxon>
        <taxon>Pterygota</taxon>
        <taxon>Neoptera</taxon>
        <taxon>Endopterygota</taxon>
        <taxon>Coleoptera</taxon>
        <taxon>Polyphaga</taxon>
        <taxon>Cucujiformia</taxon>
        <taxon>Tenebrionidae</taxon>
        <taxon>Tenebrionidae incertae sedis</taxon>
        <taxon>Tribolium</taxon>
    </lineage>
</organism>
<feature type="compositionally biased region" description="Low complexity" evidence="1">
    <location>
        <begin position="42"/>
        <end position="55"/>
    </location>
</feature>
<dbReference type="STRING" id="7070.D6WC37"/>
<feature type="region of interest" description="Disordered" evidence="1">
    <location>
        <begin position="41"/>
        <end position="62"/>
    </location>
</feature>
<accession>D6WC37</accession>
<name>D6WC37_TRICA</name>
<reference evidence="3 4" key="1">
    <citation type="journal article" date="2008" name="Nature">
        <title>The genome of the model beetle and pest Tribolium castaneum.</title>
        <authorList>
            <consortium name="Tribolium Genome Sequencing Consortium"/>
            <person name="Richards S."/>
            <person name="Gibbs R.A."/>
            <person name="Weinstock G.M."/>
            <person name="Brown S.J."/>
            <person name="Denell R."/>
            <person name="Beeman R.W."/>
            <person name="Gibbs R."/>
            <person name="Beeman R.W."/>
            <person name="Brown S.J."/>
            <person name="Bucher G."/>
            <person name="Friedrich M."/>
            <person name="Grimmelikhuijzen C.J."/>
            <person name="Klingler M."/>
            <person name="Lorenzen M."/>
            <person name="Richards S."/>
            <person name="Roth S."/>
            <person name="Schroder R."/>
            <person name="Tautz D."/>
            <person name="Zdobnov E.M."/>
            <person name="Muzny D."/>
            <person name="Gibbs R.A."/>
            <person name="Weinstock G.M."/>
            <person name="Attaway T."/>
            <person name="Bell S."/>
            <person name="Buhay C.J."/>
            <person name="Chandrabose M.N."/>
            <person name="Chavez D."/>
            <person name="Clerk-Blankenburg K.P."/>
            <person name="Cree A."/>
            <person name="Dao M."/>
            <person name="Davis C."/>
            <person name="Chacko J."/>
            <person name="Dinh H."/>
            <person name="Dugan-Rocha S."/>
            <person name="Fowler G."/>
            <person name="Garner T.T."/>
            <person name="Garnes J."/>
            <person name="Gnirke A."/>
            <person name="Hawes A."/>
            <person name="Hernandez J."/>
            <person name="Hines S."/>
            <person name="Holder M."/>
            <person name="Hume J."/>
            <person name="Jhangiani S.N."/>
            <person name="Joshi V."/>
            <person name="Khan Z.M."/>
            <person name="Jackson L."/>
            <person name="Kovar C."/>
            <person name="Kowis A."/>
            <person name="Lee S."/>
            <person name="Lewis L.R."/>
            <person name="Margolis J."/>
            <person name="Morgan M."/>
            <person name="Nazareth L.V."/>
            <person name="Nguyen N."/>
            <person name="Okwuonu G."/>
            <person name="Parker D."/>
            <person name="Richards S."/>
            <person name="Ruiz S.J."/>
            <person name="Santibanez J."/>
            <person name="Savard J."/>
            <person name="Scherer S.E."/>
            <person name="Schneider B."/>
            <person name="Sodergren E."/>
            <person name="Tautz D."/>
            <person name="Vattahil S."/>
            <person name="Villasana D."/>
            <person name="White C.S."/>
            <person name="Wright R."/>
            <person name="Park Y."/>
            <person name="Beeman R.W."/>
            <person name="Lord J."/>
            <person name="Oppert B."/>
            <person name="Lorenzen M."/>
            <person name="Brown S."/>
            <person name="Wang L."/>
            <person name="Savard J."/>
            <person name="Tautz D."/>
            <person name="Richards S."/>
            <person name="Weinstock G."/>
            <person name="Gibbs R.A."/>
            <person name="Liu Y."/>
            <person name="Worley K."/>
            <person name="Weinstock G."/>
            <person name="Elsik C.G."/>
            <person name="Reese J.T."/>
            <person name="Elhaik E."/>
            <person name="Landan G."/>
            <person name="Graur D."/>
            <person name="Arensburger P."/>
            <person name="Atkinson P."/>
            <person name="Beeman R.W."/>
            <person name="Beidler J."/>
            <person name="Brown S.J."/>
            <person name="Demuth J.P."/>
            <person name="Drury D.W."/>
            <person name="Du Y.Z."/>
            <person name="Fujiwara H."/>
            <person name="Lorenzen M."/>
            <person name="Maselli V."/>
            <person name="Osanai M."/>
            <person name="Park Y."/>
            <person name="Robertson H.M."/>
            <person name="Tu Z."/>
            <person name="Wang J.J."/>
            <person name="Wang S."/>
            <person name="Richards S."/>
            <person name="Song H."/>
            <person name="Zhang L."/>
            <person name="Sodergren E."/>
            <person name="Werner D."/>
            <person name="Stanke M."/>
            <person name="Morgenstern B."/>
            <person name="Solovyev V."/>
            <person name="Kosarev P."/>
            <person name="Brown G."/>
            <person name="Chen H.C."/>
            <person name="Ermolaeva O."/>
            <person name="Hlavina W."/>
            <person name="Kapustin Y."/>
            <person name="Kiryutin B."/>
            <person name="Kitts P."/>
            <person name="Maglott D."/>
            <person name="Pruitt K."/>
            <person name="Sapojnikov V."/>
            <person name="Souvorov A."/>
            <person name="Mackey A.J."/>
            <person name="Waterhouse R.M."/>
            <person name="Wyder S."/>
            <person name="Zdobnov E.M."/>
            <person name="Zdobnov E.M."/>
            <person name="Wyder S."/>
            <person name="Kriventseva E.V."/>
            <person name="Kadowaki T."/>
            <person name="Bork P."/>
            <person name="Aranda M."/>
            <person name="Bao R."/>
            <person name="Beermann A."/>
            <person name="Berns N."/>
            <person name="Bolognesi R."/>
            <person name="Bonneton F."/>
            <person name="Bopp D."/>
            <person name="Brown S.J."/>
            <person name="Bucher G."/>
            <person name="Butts T."/>
            <person name="Chaumot A."/>
            <person name="Denell R.E."/>
            <person name="Ferrier D.E."/>
            <person name="Friedrich M."/>
            <person name="Gordon C.M."/>
            <person name="Jindra M."/>
            <person name="Klingler M."/>
            <person name="Lan Q."/>
            <person name="Lattorff H.M."/>
            <person name="Laudet V."/>
            <person name="von Levetsow C."/>
            <person name="Liu Z."/>
            <person name="Lutz R."/>
            <person name="Lynch J.A."/>
            <person name="da Fonseca R.N."/>
            <person name="Posnien N."/>
            <person name="Reuter R."/>
            <person name="Roth S."/>
            <person name="Savard J."/>
            <person name="Schinko J.B."/>
            <person name="Schmitt C."/>
            <person name="Schoppmeier M."/>
            <person name="Schroder R."/>
            <person name="Shippy T.D."/>
            <person name="Simonnet F."/>
            <person name="Marques-Souza H."/>
            <person name="Tautz D."/>
            <person name="Tomoyasu Y."/>
            <person name="Trauner J."/>
            <person name="Van der Zee M."/>
            <person name="Vervoort M."/>
            <person name="Wittkopp N."/>
            <person name="Wimmer E.A."/>
            <person name="Yang X."/>
            <person name="Jones A.K."/>
            <person name="Sattelle D.B."/>
            <person name="Ebert P.R."/>
            <person name="Nelson D."/>
            <person name="Scott J.G."/>
            <person name="Beeman R.W."/>
            <person name="Muthukrishnan S."/>
            <person name="Kramer K.J."/>
            <person name="Arakane Y."/>
            <person name="Beeman R.W."/>
            <person name="Zhu Q."/>
            <person name="Hogenkamp D."/>
            <person name="Dixit R."/>
            <person name="Oppert B."/>
            <person name="Jiang H."/>
            <person name="Zou Z."/>
            <person name="Marshall J."/>
            <person name="Elpidina E."/>
            <person name="Vinokurov K."/>
            <person name="Oppert C."/>
            <person name="Zou Z."/>
            <person name="Evans J."/>
            <person name="Lu Z."/>
            <person name="Zhao P."/>
            <person name="Sumathipala N."/>
            <person name="Altincicek B."/>
            <person name="Vilcinskas A."/>
            <person name="Williams M."/>
            <person name="Hultmark D."/>
            <person name="Hetru C."/>
            <person name="Jiang H."/>
            <person name="Grimmelikhuijzen C.J."/>
            <person name="Hauser F."/>
            <person name="Cazzamali G."/>
            <person name="Williamson M."/>
            <person name="Park Y."/>
            <person name="Li B."/>
            <person name="Tanaka Y."/>
            <person name="Predel R."/>
            <person name="Neupert S."/>
            <person name="Schachtner J."/>
            <person name="Verleyen P."/>
            <person name="Raible F."/>
            <person name="Bork P."/>
            <person name="Friedrich M."/>
            <person name="Walden K.K."/>
            <person name="Robertson H.M."/>
            <person name="Angeli S."/>
            <person name="Foret S."/>
            <person name="Bucher G."/>
            <person name="Schuetz S."/>
            <person name="Maleszka R."/>
            <person name="Wimmer E.A."/>
            <person name="Beeman R.W."/>
            <person name="Lorenzen M."/>
            <person name="Tomoyasu Y."/>
            <person name="Miller S.C."/>
            <person name="Grossmann D."/>
            <person name="Bucher G."/>
        </authorList>
    </citation>
    <scope>NUCLEOTIDE SEQUENCE [LARGE SCALE GENOMIC DNA]</scope>
    <source>
        <strain evidence="3 4">Georgia GA2</strain>
    </source>
</reference>
<dbReference type="Proteomes" id="UP000007266">
    <property type="component" value="Linkage group 2"/>
</dbReference>
<evidence type="ECO:0000256" key="1">
    <source>
        <dbReference type="SAM" id="MobiDB-lite"/>
    </source>
</evidence>
<reference evidence="3 4" key="2">
    <citation type="journal article" date="2010" name="Nucleic Acids Res.">
        <title>BeetleBase in 2010: revisions to provide comprehensive genomic information for Tribolium castaneum.</title>
        <authorList>
            <person name="Kim H.S."/>
            <person name="Murphy T."/>
            <person name="Xia J."/>
            <person name="Caragea D."/>
            <person name="Park Y."/>
            <person name="Beeman R.W."/>
            <person name="Lorenzen M.D."/>
            <person name="Butcher S."/>
            <person name="Manak J.R."/>
            <person name="Brown S.J."/>
        </authorList>
    </citation>
    <scope>GENOME REANNOTATION</scope>
    <source>
        <strain evidence="3 4">Georgia GA2</strain>
    </source>
</reference>